<organism evidence="1 2">
    <name type="scientific">Phytohabitans suffuscus</name>
    <dbReference type="NCBI Taxonomy" id="624315"/>
    <lineage>
        <taxon>Bacteria</taxon>
        <taxon>Bacillati</taxon>
        <taxon>Actinomycetota</taxon>
        <taxon>Actinomycetes</taxon>
        <taxon>Micromonosporales</taxon>
        <taxon>Micromonosporaceae</taxon>
    </lineage>
</organism>
<reference evidence="1 2" key="1">
    <citation type="submission" date="2020-03" db="EMBL/GenBank/DDBJ databases">
        <title>Whole genome shotgun sequence of Phytohabitans suffuscus NBRC 105367.</title>
        <authorList>
            <person name="Komaki H."/>
            <person name="Tamura T."/>
        </authorList>
    </citation>
    <scope>NUCLEOTIDE SEQUENCE [LARGE SCALE GENOMIC DNA]</scope>
    <source>
        <strain evidence="1 2">NBRC 105367</strain>
    </source>
</reference>
<evidence type="ECO:0000313" key="2">
    <source>
        <dbReference type="Proteomes" id="UP000503011"/>
    </source>
</evidence>
<name>A0A6F8YU78_9ACTN</name>
<evidence type="ECO:0000313" key="1">
    <source>
        <dbReference type="EMBL" id="BCB89488.1"/>
    </source>
</evidence>
<proteinExistence type="predicted"/>
<reference evidence="1 2" key="2">
    <citation type="submission" date="2020-03" db="EMBL/GenBank/DDBJ databases">
        <authorList>
            <person name="Ichikawa N."/>
            <person name="Kimura A."/>
            <person name="Kitahashi Y."/>
            <person name="Uohara A."/>
        </authorList>
    </citation>
    <scope>NUCLEOTIDE SEQUENCE [LARGE SCALE GENOMIC DNA]</scope>
    <source>
        <strain evidence="1 2">NBRC 105367</strain>
    </source>
</reference>
<dbReference type="Proteomes" id="UP000503011">
    <property type="component" value="Chromosome"/>
</dbReference>
<dbReference type="EMBL" id="AP022871">
    <property type="protein sequence ID" value="BCB89488.1"/>
    <property type="molecule type" value="Genomic_DNA"/>
</dbReference>
<keyword evidence="2" id="KW-1185">Reference proteome</keyword>
<sequence length="125" mass="13318">MTVLGGLQVGPQGLGCGTGRTLLRSTVAAAGVPGARLTHRDYVTSVANADGWWRLMLGSGFRNLVMRIEEDRRGNDIRTIGQHRRGSGRAHDPAMRSIGAPHSMSGGFGPLRSHAYIVTRLPAGM</sequence>
<accession>A0A6F8YU78</accession>
<dbReference type="AlphaFoldDB" id="A0A6F8YU78"/>
<gene>
    <name evidence="1" type="ORF">Psuf_068010</name>
</gene>
<protein>
    <submittedName>
        <fullName evidence="1">Uncharacterized protein</fullName>
    </submittedName>
</protein>
<dbReference type="KEGG" id="psuu:Psuf_068010"/>